<keyword evidence="9" id="KW-1185">Reference proteome</keyword>
<evidence type="ECO:0000256" key="2">
    <source>
        <dbReference type="ARBA" id="ARBA00022980"/>
    </source>
</evidence>
<organism evidence="8 9">
    <name type="scientific">Diploptera punctata</name>
    <name type="common">Pacific beetle cockroach</name>
    <dbReference type="NCBI Taxonomy" id="6984"/>
    <lineage>
        <taxon>Eukaryota</taxon>
        <taxon>Metazoa</taxon>
        <taxon>Ecdysozoa</taxon>
        <taxon>Arthropoda</taxon>
        <taxon>Hexapoda</taxon>
        <taxon>Insecta</taxon>
        <taxon>Pterygota</taxon>
        <taxon>Neoptera</taxon>
        <taxon>Polyneoptera</taxon>
        <taxon>Dictyoptera</taxon>
        <taxon>Blattodea</taxon>
        <taxon>Blaberoidea</taxon>
        <taxon>Blaberidae</taxon>
        <taxon>Diplopterinae</taxon>
        <taxon>Diploptera</taxon>
    </lineage>
</organism>
<dbReference type="Pfam" id="PF01929">
    <property type="entry name" value="Ribosomal_L14e"/>
    <property type="match status" value="1"/>
</dbReference>
<name>A0AAD7ZJR9_DIPPU</name>
<reference evidence="8" key="1">
    <citation type="journal article" date="2023" name="IScience">
        <title>Live-bearing cockroach genome reveals convergent evolutionary mechanisms linked to viviparity in insects and beyond.</title>
        <authorList>
            <person name="Fouks B."/>
            <person name="Harrison M.C."/>
            <person name="Mikhailova A.A."/>
            <person name="Marchal E."/>
            <person name="English S."/>
            <person name="Carruthers M."/>
            <person name="Jennings E.C."/>
            <person name="Chiamaka E.L."/>
            <person name="Frigard R.A."/>
            <person name="Pippel M."/>
            <person name="Attardo G.M."/>
            <person name="Benoit J.B."/>
            <person name="Bornberg-Bauer E."/>
            <person name="Tobe S.S."/>
        </authorList>
    </citation>
    <scope>NUCLEOTIDE SEQUENCE</scope>
    <source>
        <strain evidence="8">Stay&amp;Tobe</strain>
    </source>
</reference>
<dbReference type="PANTHER" id="PTHR11127">
    <property type="entry name" value="60S RIBOSOMAL PROTEIN L14"/>
    <property type="match status" value="1"/>
</dbReference>
<dbReference type="InterPro" id="IPR014722">
    <property type="entry name" value="Rib_uL2_dom2"/>
</dbReference>
<dbReference type="EMBL" id="JASPKZ010007832">
    <property type="protein sequence ID" value="KAJ9581975.1"/>
    <property type="molecule type" value="Genomic_DNA"/>
</dbReference>
<feature type="domain" description="Large ribosomal subunit protein eL14" evidence="7">
    <location>
        <begin position="46"/>
        <end position="120"/>
    </location>
</feature>
<dbReference type="AlphaFoldDB" id="A0AAD7ZJR9"/>
<accession>A0AAD7ZJR9</accession>
<keyword evidence="2" id="KW-0689">Ribosomal protein</keyword>
<evidence type="ECO:0000313" key="9">
    <source>
        <dbReference type="Proteomes" id="UP001233999"/>
    </source>
</evidence>
<dbReference type="PANTHER" id="PTHR11127:SF2">
    <property type="entry name" value="LARGE RIBOSOMAL SUBUNIT PROTEIN EL14"/>
    <property type="match status" value="1"/>
</dbReference>
<dbReference type="InterPro" id="IPR039660">
    <property type="entry name" value="Ribosomal_eL14"/>
</dbReference>
<gene>
    <name evidence="8" type="ORF">L9F63_003665</name>
</gene>
<reference evidence="8" key="2">
    <citation type="submission" date="2023-05" db="EMBL/GenBank/DDBJ databases">
        <authorList>
            <person name="Fouks B."/>
        </authorList>
    </citation>
    <scope>NUCLEOTIDE SEQUENCE</scope>
    <source>
        <strain evidence="8">Stay&amp;Tobe</strain>
        <tissue evidence="8">Testes</tissue>
    </source>
</reference>
<dbReference type="GO" id="GO:0003735">
    <property type="term" value="F:structural constituent of ribosome"/>
    <property type="evidence" value="ECO:0007669"/>
    <property type="project" value="InterPro"/>
</dbReference>
<evidence type="ECO:0000259" key="7">
    <source>
        <dbReference type="Pfam" id="PF01929"/>
    </source>
</evidence>
<protein>
    <recommendedName>
        <fullName evidence="4">Large ribosomal subunit protein eL14</fullName>
    </recommendedName>
    <alternativeName>
        <fullName evidence="5">60S ribosomal protein L14</fullName>
    </alternativeName>
</protein>
<comment type="caution">
    <text evidence="8">The sequence shown here is derived from an EMBL/GenBank/DDBJ whole genome shotgun (WGS) entry which is preliminary data.</text>
</comment>
<dbReference type="SUPFAM" id="SSF50104">
    <property type="entry name" value="Translation proteins SH3-like domain"/>
    <property type="match status" value="1"/>
</dbReference>
<keyword evidence="3" id="KW-0687">Ribonucleoprotein</keyword>
<dbReference type="Proteomes" id="UP001233999">
    <property type="component" value="Unassembled WGS sequence"/>
</dbReference>
<comment type="similarity">
    <text evidence="1">Belongs to the eukaryotic ribosomal protein eL14 family.</text>
</comment>
<dbReference type="InterPro" id="IPR002784">
    <property type="entry name" value="Ribosomal_eL14_dom"/>
</dbReference>
<evidence type="ECO:0000256" key="1">
    <source>
        <dbReference type="ARBA" id="ARBA00006592"/>
    </source>
</evidence>
<evidence type="ECO:0000313" key="8">
    <source>
        <dbReference type="EMBL" id="KAJ9581975.1"/>
    </source>
</evidence>
<dbReference type="InterPro" id="IPR008991">
    <property type="entry name" value="Translation_prot_SH3-like_sf"/>
</dbReference>
<evidence type="ECO:0000256" key="6">
    <source>
        <dbReference type="SAM" id="MobiDB-lite"/>
    </source>
</evidence>
<dbReference type="Gene3D" id="6.10.250.2270">
    <property type="match status" value="1"/>
</dbReference>
<dbReference type="CDD" id="cd23702">
    <property type="entry name" value="eL14"/>
    <property type="match status" value="1"/>
</dbReference>
<sequence length="166" mass="19469">MPFKRFVETGRVAFVADGRYRGKLVSIVDVIDQTRALVDGPETGVPRGAMRLNQLHLTKFKINIPFTARTKLVRNSWKTNKINEKWAEGVWAQKIEAKRKRRAMTDFDRFKLRKARQMRNKIRTVAYYKLKRSAVKEKAKTDDKKSKKVQPKQKEAPKKKEVPKKK</sequence>
<dbReference type="GO" id="GO:0022625">
    <property type="term" value="C:cytosolic large ribosomal subunit"/>
    <property type="evidence" value="ECO:0007669"/>
    <property type="project" value="TreeGrafter"/>
</dbReference>
<dbReference type="GO" id="GO:0003723">
    <property type="term" value="F:RNA binding"/>
    <property type="evidence" value="ECO:0007669"/>
    <property type="project" value="InterPro"/>
</dbReference>
<dbReference type="GO" id="GO:0042273">
    <property type="term" value="P:ribosomal large subunit biogenesis"/>
    <property type="evidence" value="ECO:0007669"/>
    <property type="project" value="TreeGrafter"/>
</dbReference>
<proteinExistence type="inferred from homology"/>
<dbReference type="Gene3D" id="2.30.30.30">
    <property type="match status" value="1"/>
</dbReference>
<dbReference type="GO" id="GO:0006412">
    <property type="term" value="P:translation"/>
    <property type="evidence" value="ECO:0007669"/>
    <property type="project" value="InterPro"/>
</dbReference>
<feature type="compositionally biased region" description="Basic and acidic residues" evidence="6">
    <location>
        <begin position="135"/>
        <end position="145"/>
    </location>
</feature>
<feature type="region of interest" description="Disordered" evidence="6">
    <location>
        <begin position="135"/>
        <end position="166"/>
    </location>
</feature>
<evidence type="ECO:0000256" key="5">
    <source>
        <dbReference type="ARBA" id="ARBA00035318"/>
    </source>
</evidence>
<evidence type="ECO:0000256" key="3">
    <source>
        <dbReference type="ARBA" id="ARBA00023274"/>
    </source>
</evidence>
<evidence type="ECO:0000256" key="4">
    <source>
        <dbReference type="ARBA" id="ARBA00035215"/>
    </source>
</evidence>